<evidence type="ECO:0000313" key="2">
    <source>
        <dbReference type="EMBL" id="MBL0684430.1"/>
    </source>
</evidence>
<name>A0A937D8U9_9FLAO</name>
<protein>
    <submittedName>
        <fullName evidence="2">Aminoglycoside phosphotransferase family protein</fullName>
    </submittedName>
</protein>
<sequence>MKPKTPEAEINIDKELAKLLIESQHPDLSHLPLAYLNSGWDNTLFTLGAEYIVRLPRRKVAAQLLENEQKWLPIIAEELPIQVPKPYRVGKPDKNYPWHWSITPWYKGQTADEEYIDNDQAFIFAQFLKKLHTPSPKNAPKNPLRGIPLINRKKDVESWMSFSKSKTNLLTKEIEQIWEKALDTDTHKQDCWIHGDLHPCNVIIDNNKIQAIIDWGDIASGDPATDLSSTWMLFHTSSARNTVIKTYNPSQALVSRAKGWSIFFGTFFLASGLNGNQKHYKIGGSILKNLNQDEVKIKNS</sequence>
<comment type="caution">
    <text evidence="2">The sequence shown here is derived from an EMBL/GenBank/DDBJ whole genome shotgun (WGS) entry which is preliminary data.</text>
</comment>
<dbReference type="Proteomes" id="UP000651057">
    <property type="component" value="Unassembled WGS sequence"/>
</dbReference>
<evidence type="ECO:0000313" key="3">
    <source>
        <dbReference type="Proteomes" id="UP000651057"/>
    </source>
</evidence>
<dbReference type="SUPFAM" id="SSF56112">
    <property type="entry name" value="Protein kinase-like (PK-like)"/>
    <property type="match status" value="1"/>
</dbReference>
<organism evidence="2 3">
    <name type="scientific">Aquimarina mytili</name>
    <dbReference type="NCBI Taxonomy" id="874423"/>
    <lineage>
        <taxon>Bacteria</taxon>
        <taxon>Pseudomonadati</taxon>
        <taxon>Bacteroidota</taxon>
        <taxon>Flavobacteriia</taxon>
        <taxon>Flavobacteriales</taxon>
        <taxon>Flavobacteriaceae</taxon>
        <taxon>Aquimarina</taxon>
    </lineage>
</organism>
<dbReference type="PANTHER" id="PTHR21310">
    <property type="entry name" value="AMINOGLYCOSIDE PHOSPHOTRANSFERASE-RELATED-RELATED"/>
    <property type="match status" value="1"/>
</dbReference>
<dbReference type="RefSeq" id="WP_201920588.1">
    <property type="nucleotide sequence ID" value="NZ_BAABAX010000003.1"/>
</dbReference>
<proteinExistence type="predicted"/>
<dbReference type="InterPro" id="IPR011009">
    <property type="entry name" value="Kinase-like_dom_sf"/>
</dbReference>
<dbReference type="CDD" id="cd05155">
    <property type="entry name" value="APH_ChoK_like_1"/>
    <property type="match status" value="1"/>
</dbReference>
<dbReference type="AlphaFoldDB" id="A0A937D8U9"/>
<dbReference type="InterPro" id="IPR002575">
    <property type="entry name" value="Aminoglycoside_PTrfase"/>
</dbReference>
<dbReference type="Gene3D" id="3.30.200.20">
    <property type="entry name" value="Phosphorylase Kinase, domain 1"/>
    <property type="match status" value="1"/>
</dbReference>
<dbReference type="PANTHER" id="PTHR21310:SF42">
    <property type="entry name" value="BIFUNCTIONAL AAC_APH"/>
    <property type="match status" value="1"/>
</dbReference>
<gene>
    <name evidence="2" type="ORF">JJQ60_12955</name>
</gene>
<reference evidence="2" key="1">
    <citation type="submission" date="2021-01" db="EMBL/GenBank/DDBJ databases">
        <authorList>
            <person name="Zhong Y.L."/>
        </authorList>
    </citation>
    <scope>NUCLEOTIDE SEQUENCE</scope>
    <source>
        <strain evidence="2">KCTC 23302</strain>
    </source>
</reference>
<dbReference type="Gene3D" id="3.90.1200.10">
    <property type="match status" value="1"/>
</dbReference>
<dbReference type="Pfam" id="PF01636">
    <property type="entry name" value="APH"/>
    <property type="match status" value="1"/>
</dbReference>
<dbReference type="InterPro" id="IPR051678">
    <property type="entry name" value="AGP_Transferase"/>
</dbReference>
<dbReference type="EMBL" id="JAERQJ010000004">
    <property type="protein sequence ID" value="MBL0684430.1"/>
    <property type="molecule type" value="Genomic_DNA"/>
</dbReference>
<accession>A0A937D8U9</accession>
<evidence type="ECO:0000259" key="1">
    <source>
        <dbReference type="Pfam" id="PF01636"/>
    </source>
</evidence>
<feature type="domain" description="Aminoglycoside phosphotransferase" evidence="1">
    <location>
        <begin position="36"/>
        <end position="235"/>
    </location>
</feature>
<keyword evidence="3" id="KW-1185">Reference proteome</keyword>